<dbReference type="Proteomes" id="UP000008912">
    <property type="component" value="Unassembled WGS sequence"/>
</dbReference>
<dbReference type="AlphaFoldDB" id="A0A7N5K237"/>
<reference evidence="1" key="3">
    <citation type="submission" date="2025-09" db="UniProtKB">
        <authorList>
            <consortium name="Ensembl"/>
        </authorList>
    </citation>
    <scope>IDENTIFICATION</scope>
</reference>
<evidence type="ECO:0000313" key="2">
    <source>
        <dbReference type="Proteomes" id="UP000008912"/>
    </source>
</evidence>
<protein>
    <submittedName>
        <fullName evidence="1">Uncharacterized protein</fullName>
    </submittedName>
</protein>
<reference evidence="1" key="2">
    <citation type="submission" date="2025-08" db="UniProtKB">
        <authorList>
            <consortium name="Ensembl"/>
        </authorList>
    </citation>
    <scope>IDENTIFICATION</scope>
</reference>
<sequence>MEPLRGWEPPPWSLTPKADALHQVSPLSLCVSVSQGSLATPQGVSFSPSAPPPCSWAPSLSLCLSQIIK</sequence>
<evidence type="ECO:0000313" key="1">
    <source>
        <dbReference type="Ensembl" id="ENSAMEP00000033761.1"/>
    </source>
</evidence>
<dbReference type="Ensembl" id="ENSAMET00000049014.1">
    <property type="protein sequence ID" value="ENSAMEP00000033761.1"/>
    <property type="gene ID" value="ENSAMEG00000027050.1"/>
</dbReference>
<reference evidence="1 2" key="1">
    <citation type="journal article" date="2010" name="Nature">
        <title>The sequence and de novo assembly of the giant panda genome.</title>
        <authorList>
            <person name="Li R."/>
            <person name="Fan W."/>
            <person name="Tian G."/>
            <person name="Zhu H."/>
            <person name="He L."/>
            <person name="Cai J."/>
            <person name="Huang Q."/>
            <person name="Cai Q."/>
            <person name="Li B."/>
            <person name="Bai Y."/>
            <person name="Zhang Z."/>
            <person name="Zhang Y."/>
            <person name="Wang W."/>
            <person name="Li J."/>
            <person name="Wei F."/>
            <person name="Li H."/>
            <person name="Jian M."/>
            <person name="Li J."/>
            <person name="Zhang Z."/>
            <person name="Nielsen R."/>
            <person name="Li D."/>
            <person name="Gu W."/>
            <person name="Yang Z."/>
            <person name="Xuan Z."/>
            <person name="Ryder O.A."/>
            <person name="Leung F.C."/>
            <person name="Zhou Y."/>
            <person name="Cao J."/>
            <person name="Sun X."/>
            <person name="Fu Y."/>
            <person name="Fang X."/>
            <person name="Guo X."/>
            <person name="Wang B."/>
            <person name="Hou R."/>
            <person name="Shen F."/>
            <person name="Mu B."/>
            <person name="Ni P."/>
            <person name="Lin R."/>
            <person name="Qian W."/>
            <person name="Wang G."/>
            <person name="Yu C."/>
            <person name="Nie W."/>
            <person name="Wang J."/>
            <person name="Wu Z."/>
            <person name="Liang H."/>
            <person name="Min J."/>
            <person name="Wu Q."/>
            <person name="Cheng S."/>
            <person name="Ruan J."/>
            <person name="Wang M."/>
            <person name="Shi Z."/>
            <person name="Wen M."/>
            <person name="Liu B."/>
            <person name="Ren X."/>
            <person name="Zheng H."/>
            <person name="Dong D."/>
            <person name="Cook K."/>
            <person name="Shan G."/>
            <person name="Zhang H."/>
            <person name="Kosiol C."/>
            <person name="Xie X."/>
            <person name="Lu Z."/>
            <person name="Zheng H."/>
            <person name="Li Y."/>
            <person name="Steiner C.C."/>
            <person name="Lam T.T."/>
            <person name="Lin S."/>
            <person name="Zhang Q."/>
            <person name="Li G."/>
            <person name="Tian J."/>
            <person name="Gong T."/>
            <person name="Liu H."/>
            <person name="Zhang D."/>
            <person name="Fang L."/>
            <person name="Ye C."/>
            <person name="Zhang J."/>
            <person name="Hu W."/>
            <person name="Xu A."/>
            <person name="Ren Y."/>
            <person name="Zhang G."/>
            <person name="Bruford M.W."/>
            <person name="Li Q."/>
            <person name="Ma L."/>
            <person name="Guo Y."/>
            <person name="An N."/>
            <person name="Hu Y."/>
            <person name="Zheng Y."/>
            <person name="Shi Y."/>
            <person name="Li Z."/>
            <person name="Liu Q."/>
            <person name="Chen Y."/>
            <person name="Zhao J."/>
            <person name="Qu N."/>
            <person name="Zhao S."/>
            <person name="Tian F."/>
            <person name="Wang X."/>
            <person name="Wang H."/>
            <person name="Xu L."/>
            <person name="Liu X."/>
            <person name="Vinar T."/>
            <person name="Wang Y."/>
            <person name="Lam T.W."/>
            <person name="Yiu S.M."/>
            <person name="Liu S."/>
            <person name="Zhang H."/>
            <person name="Li D."/>
            <person name="Huang Y."/>
            <person name="Wang X."/>
            <person name="Yang G."/>
            <person name="Jiang Z."/>
            <person name="Wang J."/>
            <person name="Qin N."/>
            <person name="Li L."/>
            <person name="Li J."/>
            <person name="Bolund L."/>
            <person name="Kristiansen K."/>
            <person name="Wong G.K."/>
            <person name="Olson M."/>
            <person name="Zhang X."/>
            <person name="Li S."/>
            <person name="Yang H."/>
            <person name="Wang J."/>
            <person name="Wang J."/>
        </authorList>
    </citation>
    <scope>NUCLEOTIDE SEQUENCE [LARGE SCALE GENOMIC DNA]</scope>
</reference>
<accession>A0A7N5K237</accession>
<dbReference type="InParanoid" id="A0A7N5K237"/>
<dbReference type="GeneTree" id="ENSGT00980000202873"/>
<keyword evidence="2" id="KW-1185">Reference proteome</keyword>
<proteinExistence type="predicted"/>
<name>A0A7N5K237_AILME</name>
<organism evidence="1 2">
    <name type="scientific">Ailuropoda melanoleuca</name>
    <name type="common">Giant panda</name>
    <dbReference type="NCBI Taxonomy" id="9646"/>
    <lineage>
        <taxon>Eukaryota</taxon>
        <taxon>Metazoa</taxon>
        <taxon>Chordata</taxon>
        <taxon>Craniata</taxon>
        <taxon>Vertebrata</taxon>
        <taxon>Euteleostomi</taxon>
        <taxon>Mammalia</taxon>
        <taxon>Eutheria</taxon>
        <taxon>Laurasiatheria</taxon>
        <taxon>Carnivora</taxon>
        <taxon>Caniformia</taxon>
        <taxon>Ursidae</taxon>
        <taxon>Ailuropoda</taxon>
    </lineage>
</organism>